<dbReference type="AlphaFoldDB" id="A0AAU8MQ38"/>
<proteinExistence type="predicted"/>
<feature type="signal peptide" evidence="1">
    <location>
        <begin position="1"/>
        <end position="21"/>
    </location>
</feature>
<keyword evidence="1" id="KW-0732">Signal</keyword>
<reference evidence="2 4" key="1">
    <citation type="submission" date="2024-02" db="EMBL/GenBank/DDBJ databases">
        <title>Lysobacter Genome Sequencing and Mining.</title>
        <authorList>
            <person name="Bierman J."/>
            <person name="Walker M.C."/>
        </authorList>
    </citation>
    <scope>NUCLEOTIDE SEQUENCE [LARGE SCALE GENOMIC DNA]</scope>
    <source>
        <strain evidence="2 4">PB6250</strain>
    </source>
</reference>
<organism evidence="3">
    <name type="scientific">Lysobacter firmicutimachus</name>
    <dbReference type="NCBI Taxonomy" id="1792846"/>
    <lineage>
        <taxon>Bacteria</taxon>
        <taxon>Pseudomonadati</taxon>
        <taxon>Pseudomonadota</taxon>
        <taxon>Gammaproteobacteria</taxon>
        <taxon>Lysobacterales</taxon>
        <taxon>Lysobacteraceae</taxon>
        <taxon>Lysobacter</taxon>
    </lineage>
</organism>
<evidence type="ECO:0000313" key="4">
    <source>
        <dbReference type="Proteomes" id="UP001387215"/>
    </source>
</evidence>
<gene>
    <name evidence="3" type="ORF">ABU614_20025</name>
    <name evidence="2" type="ORF">V2J18_13555</name>
</gene>
<protein>
    <submittedName>
        <fullName evidence="3">Uncharacterized protein</fullName>
    </submittedName>
</protein>
<dbReference type="Proteomes" id="UP001387215">
    <property type="component" value="Unassembled WGS sequence"/>
</dbReference>
<accession>A0AAU8MQ38</accession>
<evidence type="ECO:0000256" key="1">
    <source>
        <dbReference type="SAM" id="SignalP"/>
    </source>
</evidence>
<dbReference type="EMBL" id="CP159925">
    <property type="protein sequence ID" value="XCO74631.1"/>
    <property type="molecule type" value="Genomic_DNA"/>
</dbReference>
<name>A0AAU8MQ38_9GAMM</name>
<dbReference type="RefSeq" id="WP_064747549.1">
    <property type="nucleotide sequence ID" value="NZ_CP159925.1"/>
</dbReference>
<evidence type="ECO:0000313" key="3">
    <source>
        <dbReference type="EMBL" id="XCO74631.1"/>
    </source>
</evidence>
<evidence type="ECO:0000313" key="2">
    <source>
        <dbReference type="EMBL" id="MEI2455702.1"/>
    </source>
</evidence>
<dbReference type="EMBL" id="JBANDL010000002">
    <property type="protein sequence ID" value="MEI2455702.1"/>
    <property type="molecule type" value="Genomic_DNA"/>
</dbReference>
<feature type="chain" id="PRO_5043773186" evidence="1">
    <location>
        <begin position="22"/>
        <end position="67"/>
    </location>
</feature>
<sequence length="67" mass="7038">MKIKLFAVAVAAFGFAFGATASSRDIIVCAGGVYCDQEVRQPCLDGGGSPSMCDVFWRSCVLDACPQ</sequence>
<reference evidence="3" key="2">
    <citation type="submission" date="2024-06" db="EMBL/GenBank/DDBJ databases">
        <authorList>
            <person name="Li S."/>
        </authorList>
    </citation>
    <scope>NUCLEOTIDE SEQUENCE</scope>
    <source>
        <strain evidence="3">SR10</strain>
    </source>
</reference>
<keyword evidence="4" id="KW-1185">Reference proteome</keyword>